<name>A0A382Q5G6_9ZZZZ</name>
<proteinExistence type="predicted"/>
<dbReference type="EMBL" id="UINC01112113">
    <property type="protein sequence ID" value="SVC80819.1"/>
    <property type="molecule type" value="Genomic_DNA"/>
</dbReference>
<dbReference type="AlphaFoldDB" id="A0A382Q5G6"/>
<reference evidence="1" key="1">
    <citation type="submission" date="2018-05" db="EMBL/GenBank/DDBJ databases">
        <authorList>
            <person name="Lanie J.A."/>
            <person name="Ng W.-L."/>
            <person name="Kazmierczak K.M."/>
            <person name="Andrzejewski T.M."/>
            <person name="Davidsen T.M."/>
            <person name="Wayne K.J."/>
            <person name="Tettelin H."/>
            <person name="Glass J.I."/>
            <person name="Rusch D."/>
            <person name="Podicherti R."/>
            <person name="Tsui H.-C.T."/>
            <person name="Winkler M.E."/>
        </authorList>
    </citation>
    <scope>NUCLEOTIDE SEQUENCE</scope>
</reference>
<evidence type="ECO:0000313" key="1">
    <source>
        <dbReference type="EMBL" id="SVC80819.1"/>
    </source>
</evidence>
<gene>
    <name evidence="1" type="ORF">METZ01_LOCUS333673</name>
</gene>
<accession>A0A382Q5G6</accession>
<organism evidence="1">
    <name type="scientific">marine metagenome</name>
    <dbReference type="NCBI Taxonomy" id="408172"/>
    <lineage>
        <taxon>unclassified sequences</taxon>
        <taxon>metagenomes</taxon>
        <taxon>ecological metagenomes</taxon>
    </lineage>
</organism>
<protein>
    <submittedName>
        <fullName evidence="1">Uncharacterized protein</fullName>
    </submittedName>
</protein>
<sequence length="63" mass="7124">MLIHGMSRGIRGRCDFRISIRTLGTNSLSFKSRALGAVTYIPQAPGIYPFDQTVEDNQECRDY</sequence>